<dbReference type="PRINTS" id="PR01036">
    <property type="entry name" value="TCRTETB"/>
</dbReference>
<dbReference type="Gene3D" id="1.20.1250.20">
    <property type="entry name" value="MFS general substrate transporter like domains"/>
    <property type="match status" value="1"/>
</dbReference>
<evidence type="ECO:0000256" key="5">
    <source>
        <dbReference type="SAM" id="Phobius"/>
    </source>
</evidence>
<feature type="transmembrane region" description="Helical" evidence="5">
    <location>
        <begin position="320"/>
        <end position="344"/>
    </location>
</feature>
<evidence type="ECO:0000259" key="6">
    <source>
        <dbReference type="PROSITE" id="PS50850"/>
    </source>
</evidence>
<dbReference type="GO" id="GO:0005886">
    <property type="term" value="C:plasma membrane"/>
    <property type="evidence" value="ECO:0007669"/>
    <property type="project" value="UniProtKB-SubCell"/>
</dbReference>
<gene>
    <name evidence="7" type="ORF">NCAST_10_00760</name>
</gene>
<dbReference type="PANTHER" id="PTHR42718">
    <property type="entry name" value="MAJOR FACILITATOR SUPERFAMILY MULTIDRUG TRANSPORTER MFSC"/>
    <property type="match status" value="1"/>
</dbReference>
<dbReference type="PROSITE" id="PS50850">
    <property type="entry name" value="MFS"/>
    <property type="match status" value="1"/>
</dbReference>
<name>U5E7T1_NOCAS</name>
<keyword evidence="8" id="KW-1185">Reference proteome</keyword>
<feature type="transmembrane region" description="Helical" evidence="5">
    <location>
        <begin position="383"/>
        <end position="405"/>
    </location>
</feature>
<evidence type="ECO:0000256" key="4">
    <source>
        <dbReference type="ARBA" id="ARBA00023136"/>
    </source>
</evidence>
<accession>U5E7T1</accession>
<dbReference type="InterPro" id="IPR036259">
    <property type="entry name" value="MFS_trans_sf"/>
</dbReference>
<dbReference type="GO" id="GO:0022857">
    <property type="term" value="F:transmembrane transporter activity"/>
    <property type="evidence" value="ECO:0007669"/>
    <property type="project" value="InterPro"/>
</dbReference>
<reference evidence="7 8" key="1">
    <citation type="journal article" date="2014" name="BMC Genomics">
        <title>Genome based analysis of type-I polyketide synthase and nonribosomal peptide synthetase gene clusters in seven strains of five representative Nocardia species.</title>
        <authorList>
            <person name="Komaki H."/>
            <person name="Ichikawa N."/>
            <person name="Hosoyama A."/>
            <person name="Takahashi-Nakaguchi A."/>
            <person name="Matsuzawa T."/>
            <person name="Suzuki K."/>
            <person name="Fujita N."/>
            <person name="Gonoi T."/>
        </authorList>
    </citation>
    <scope>NUCLEOTIDE SEQUENCE [LARGE SCALE GENOMIC DNA]</scope>
    <source>
        <strain evidence="7 8">NBRC 15531</strain>
    </source>
</reference>
<dbReference type="InterPro" id="IPR011701">
    <property type="entry name" value="MFS"/>
</dbReference>
<feature type="transmembrane region" description="Helical" evidence="5">
    <location>
        <begin position="92"/>
        <end position="111"/>
    </location>
</feature>
<keyword evidence="4 5" id="KW-0472">Membrane</keyword>
<dbReference type="EMBL" id="BAFO02000010">
    <property type="protein sequence ID" value="GAD82488.1"/>
    <property type="molecule type" value="Genomic_DNA"/>
</dbReference>
<dbReference type="eggNOG" id="COG0477">
    <property type="taxonomic scope" value="Bacteria"/>
</dbReference>
<evidence type="ECO:0000256" key="1">
    <source>
        <dbReference type="ARBA" id="ARBA00004651"/>
    </source>
</evidence>
<evidence type="ECO:0000256" key="3">
    <source>
        <dbReference type="ARBA" id="ARBA00022989"/>
    </source>
</evidence>
<evidence type="ECO:0000313" key="7">
    <source>
        <dbReference type="EMBL" id="GAD82488.1"/>
    </source>
</evidence>
<dbReference type="Proteomes" id="UP000017048">
    <property type="component" value="Unassembled WGS sequence"/>
</dbReference>
<feature type="transmembrane region" description="Helical" evidence="5">
    <location>
        <begin position="217"/>
        <end position="235"/>
    </location>
</feature>
<dbReference type="AlphaFoldDB" id="U5E7T1"/>
<feature type="transmembrane region" description="Helical" evidence="5">
    <location>
        <begin position="59"/>
        <end position="80"/>
    </location>
</feature>
<organism evidence="7 8">
    <name type="scientific">Nocardia asteroides NBRC 15531</name>
    <dbReference type="NCBI Taxonomy" id="1110697"/>
    <lineage>
        <taxon>Bacteria</taxon>
        <taxon>Bacillati</taxon>
        <taxon>Actinomycetota</taxon>
        <taxon>Actinomycetes</taxon>
        <taxon>Mycobacteriales</taxon>
        <taxon>Nocardiaceae</taxon>
        <taxon>Nocardia</taxon>
    </lineage>
</organism>
<dbReference type="Gene3D" id="1.20.1720.10">
    <property type="entry name" value="Multidrug resistance protein D"/>
    <property type="match status" value="1"/>
</dbReference>
<comment type="caution">
    <text evidence="7">The sequence shown here is derived from an EMBL/GenBank/DDBJ whole genome shotgun (WGS) entry which is preliminary data.</text>
</comment>
<feature type="transmembrane region" description="Helical" evidence="5">
    <location>
        <begin position="356"/>
        <end position="377"/>
    </location>
</feature>
<proteinExistence type="predicted"/>
<keyword evidence="2 5" id="KW-0812">Transmembrane</keyword>
<feature type="transmembrane region" description="Helical" evidence="5">
    <location>
        <begin position="241"/>
        <end position="262"/>
    </location>
</feature>
<evidence type="ECO:0000256" key="2">
    <source>
        <dbReference type="ARBA" id="ARBA00022692"/>
    </source>
</evidence>
<feature type="transmembrane region" description="Helical" evidence="5">
    <location>
        <begin position="21"/>
        <end position="39"/>
    </location>
</feature>
<comment type="subcellular location">
    <subcellularLocation>
        <location evidence="1">Cell membrane</location>
        <topology evidence="1">Multi-pass membrane protein</topology>
    </subcellularLocation>
</comment>
<dbReference type="RefSeq" id="WP_019046595.1">
    <property type="nucleotide sequence ID" value="NZ_BAFO02000010.1"/>
</dbReference>
<sequence>MSRVDAPAAVASVVTAVRADLAAWVSFAACALAVFLQMIDVTIVNTALPELTADLRASRSAQLLVISAYSLAFACTLLTAARIGAMVGRRTMFLASVLAFTAASVWCGLAGSATELVLARVVQGAAGAGMAAQTIAILTASFPRGRHPLVFALYGAVAGFAGMLGPIVGGVLLTLDLGGWGWRSVFLINLPVGAVAFALAWRFLAAPKPERRQRLDLGGAALSACGLFALIAALTEIQQRGWRAELIVCACAGLAVTALFVVQQRARARRGTDPLLRLDLFADPGFRLGAVLVGAFFGLFTAFVFAASVTLQDVLGYSPLVTGLVMTLFALGAGTGAASSLILVARWGVRAMAAGIALYGGCMAAGAIYLTLTAGAVNPWLTVGPVFLAGFGVGLFGVQLQPLMLAGLDGDRMAEASGVLPTVEQVGNAVGLTVLTTAFFASHTLGGSITMMAAVAVVALILAVATTAMPERA</sequence>
<dbReference type="PANTHER" id="PTHR42718:SF39">
    <property type="entry name" value="ACTINORHODIN TRANSPORTER-RELATED"/>
    <property type="match status" value="1"/>
</dbReference>
<feature type="transmembrane region" description="Helical" evidence="5">
    <location>
        <begin position="185"/>
        <end position="205"/>
    </location>
</feature>
<protein>
    <submittedName>
        <fullName evidence="7">Drug resistance transporter</fullName>
    </submittedName>
</protein>
<dbReference type="GeneID" id="91516696"/>
<keyword evidence="3 5" id="KW-1133">Transmembrane helix</keyword>
<feature type="transmembrane region" description="Helical" evidence="5">
    <location>
        <begin position="286"/>
        <end position="308"/>
    </location>
</feature>
<dbReference type="SUPFAM" id="SSF103473">
    <property type="entry name" value="MFS general substrate transporter"/>
    <property type="match status" value="1"/>
</dbReference>
<feature type="transmembrane region" description="Helical" evidence="5">
    <location>
        <begin position="117"/>
        <end position="139"/>
    </location>
</feature>
<feature type="transmembrane region" description="Helical" evidence="5">
    <location>
        <begin position="151"/>
        <end position="173"/>
    </location>
</feature>
<dbReference type="STRING" id="1824.SAMN05444423_10580"/>
<dbReference type="InterPro" id="IPR020846">
    <property type="entry name" value="MFS_dom"/>
</dbReference>
<feature type="domain" description="Major facilitator superfamily (MFS) profile" evidence="6">
    <location>
        <begin position="26"/>
        <end position="471"/>
    </location>
</feature>
<evidence type="ECO:0000313" key="8">
    <source>
        <dbReference type="Proteomes" id="UP000017048"/>
    </source>
</evidence>
<dbReference type="Pfam" id="PF07690">
    <property type="entry name" value="MFS_1"/>
    <property type="match status" value="1"/>
</dbReference>
<feature type="transmembrane region" description="Helical" evidence="5">
    <location>
        <begin position="449"/>
        <end position="469"/>
    </location>
</feature>